<evidence type="ECO:0000313" key="2">
    <source>
        <dbReference type="EMBL" id="GAH24150.1"/>
    </source>
</evidence>
<gene>
    <name evidence="2" type="ORF">S03H2_07507</name>
</gene>
<accession>X1EV13</accession>
<dbReference type="PANTHER" id="PTHR37317:SF1">
    <property type="entry name" value="ZINC-RIBBON DOMAIN-CONTAINING PROTEIN-RELATED"/>
    <property type="match status" value="1"/>
</dbReference>
<dbReference type="AlphaFoldDB" id="X1EV13"/>
<organism evidence="2">
    <name type="scientific">marine sediment metagenome</name>
    <dbReference type="NCBI Taxonomy" id="412755"/>
    <lineage>
        <taxon>unclassified sequences</taxon>
        <taxon>metagenomes</taxon>
        <taxon>ecological metagenomes</taxon>
    </lineage>
</organism>
<feature type="domain" description="Treble clef zinc finger" evidence="1">
    <location>
        <begin position="1"/>
        <end position="31"/>
    </location>
</feature>
<dbReference type="PANTHER" id="PTHR37317">
    <property type="entry name" value="BLR8090 PROTEIN"/>
    <property type="match status" value="1"/>
</dbReference>
<feature type="domain" description="Treble clef zinc finger" evidence="1">
    <location>
        <begin position="49"/>
        <end position="102"/>
    </location>
</feature>
<protein>
    <recommendedName>
        <fullName evidence="1">Treble clef zinc finger domain-containing protein</fullName>
    </recommendedName>
</protein>
<sequence>VWWKCPEGDDHEWRASVANVVNGSTCPVCMNRKITKSNNLFALYPELKKEWSFNKNKNINPTKISAGSKIKVWWICKDNNEHIWFSSIKDRTKKNSGCPYCSIKLNVSEIKMLNIIKSLLHPLKINYRFKPKWLDGMELDVYVPKIKVGFEYQGIQHFKPIDFFGGMDTYVAQVERDKRKKNICEKLGMEIIYVYYNEDLSKDLIENKIIDSGIILNNKDIIGITKKK</sequence>
<evidence type="ECO:0000259" key="1">
    <source>
        <dbReference type="Pfam" id="PF14311"/>
    </source>
</evidence>
<comment type="caution">
    <text evidence="2">The sequence shown here is derived from an EMBL/GenBank/DDBJ whole genome shotgun (WGS) entry which is preliminary data.</text>
</comment>
<name>X1EV13_9ZZZZ</name>
<dbReference type="Pfam" id="PF14311">
    <property type="entry name" value="DUF4379"/>
    <property type="match status" value="2"/>
</dbReference>
<dbReference type="EMBL" id="BARU01003475">
    <property type="protein sequence ID" value="GAH24150.1"/>
    <property type="molecule type" value="Genomic_DNA"/>
</dbReference>
<proteinExistence type="predicted"/>
<reference evidence="2" key="1">
    <citation type="journal article" date="2014" name="Front. Microbiol.">
        <title>High frequency of phylogenetically diverse reductive dehalogenase-homologous genes in deep subseafloor sedimentary metagenomes.</title>
        <authorList>
            <person name="Kawai M."/>
            <person name="Futagami T."/>
            <person name="Toyoda A."/>
            <person name="Takaki Y."/>
            <person name="Nishi S."/>
            <person name="Hori S."/>
            <person name="Arai W."/>
            <person name="Tsubouchi T."/>
            <person name="Morono Y."/>
            <person name="Uchiyama I."/>
            <person name="Ito T."/>
            <person name="Fujiyama A."/>
            <person name="Inagaki F."/>
            <person name="Takami H."/>
        </authorList>
    </citation>
    <scope>NUCLEOTIDE SEQUENCE</scope>
    <source>
        <strain evidence="2">Expedition CK06-06</strain>
    </source>
</reference>
<dbReference type="InterPro" id="IPR025487">
    <property type="entry name" value="DUF4379"/>
</dbReference>
<feature type="non-terminal residue" evidence="2">
    <location>
        <position position="1"/>
    </location>
</feature>
<dbReference type="Gene3D" id="3.40.960.10">
    <property type="entry name" value="VSR Endonuclease"/>
    <property type="match status" value="1"/>
</dbReference>